<feature type="transmembrane region" description="Helical" evidence="10">
    <location>
        <begin position="113"/>
        <end position="133"/>
    </location>
</feature>
<feature type="transmembrane region" description="Helical" evidence="10">
    <location>
        <begin position="281"/>
        <end position="299"/>
    </location>
</feature>
<accession>B9SCK6</accession>
<organism evidence="14 15">
    <name type="scientific">Ricinus communis</name>
    <name type="common">Castor bean</name>
    <dbReference type="NCBI Taxonomy" id="3988"/>
    <lineage>
        <taxon>Eukaryota</taxon>
        <taxon>Viridiplantae</taxon>
        <taxon>Streptophyta</taxon>
        <taxon>Embryophyta</taxon>
        <taxon>Tracheophyta</taxon>
        <taxon>Spermatophyta</taxon>
        <taxon>Magnoliopsida</taxon>
        <taxon>eudicotyledons</taxon>
        <taxon>Gunneridae</taxon>
        <taxon>Pentapetalae</taxon>
        <taxon>rosids</taxon>
        <taxon>fabids</taxon>
        <taxon>Malpighiales</taxon>
        <taxon>Euphorbiaceae</taxon>
        <taxon>Acalyphoideae</taxon>
        <taxon>Acalypheae</taxon>
        <taxon>Ricinus</taxon>
    </lineage>
</organism>
<dbReference type="GO" id="GO:0016020">
    <property type="term" value="C:membrane"/>
    <property type="evidence" value="ECO:0007669"/>
    <property type="project" value="UniProtKB-SubCell"/>
</dbReference>
<dbReference type="EMBL" id="EQ973922">
    <property type="protein sequence ID" value="EEF38665.1"/>
    <property type="molecule type" value="Genomic_DNA"/>
</dbReference>
<dbReference type="eggNOG" id="KOG1650">
    <property type="taxonomic scope" value="Eukaryota"/>
</dbReference>
<evidence type="ECO:0000259" key="12">
    <source>
        <dbReference type="Pfam" id="PF23256"/>
    </source>
</evidence>
<feature type="domain" description="Cation/H+ exchanger transmembrane" evidence="11">
    <location>
        <begin position="67"/>
        <end position="440"/>
    </location>
</feature>
<feature type="domain" description="Cation/H(+) antiporter central" evidence="12">
    <location>
        <begin position="502"/>
        <end position="627"/>
    </location>
</feature>
<feature type="transmembrane region" description="Helical" evidence="10">
    <location>
        <begin position="145"/>
        <end position="163"/>
    </location>
</feature>
<evidence type="ECO:0000313" key="15">
    <source>
        <dbReference type="Proteomes" id="UP000008311"/>
    </source>
</evidence>
<keyword evidence="8 10" id="KW-0472">Membrane</keyword>
<protein>
    <submittedName>
        <fullName evidence="14">Monovalent cation:proton antiporter, putative</fullName>
    </submittedName>
</protein>
<dbReference type="GO" id="GO:0006885">
    <property type="term" value="P:regulation of pH"/>
    <property type="evidence" value="ECO:0000318"/>
    <property type="project" value="GO_Central"/>
</dbReference>
<dbReference type="PANTHER" id="PTHR32468:SF134">
    <property type="entry name" value="CATION_H+ EXCHANGER DOMAIN-CONTAINING PROTEIN"/>
    <property type="match status" value="1"/>
</dbReference>
<evidence type="ECO:0000259" key="13">
    <source>
        <dbReference type="Pfam" id="PF23259"/>
    </source>
</evidence>
<keyword evidence="2" id="KW-0813">Transport</keyword>
<dbReference type="InterPro" id="IPR057290">
    <property type="entry name" value="CHX17_C"/>
</dbReference>
<dbReference type="InParanoid" id="B9SCK6"/>
<dbReference type="OMA" id="SIHATYK"/>
<dbReference type="InterPro" id="IPR057291">
    <property type="entry name" value="CHX17_2nd"/>
</dbReference>
<dbReference type="Pfam" id="PF23259">
    <property type="entry name" value="CHX17_C"/>
    <property type="match status" value="1"/>
</dbReference>
<evidence type="ECO:0000256" key="4">
    <source>
        <dbReference type="ARBA" id="ARBA00022692"/>
    </source>
</evidence>
<evidence type="ECO:0000256" key="8">
    <source>
        <dbReference type="ARBA" id="ARBA00023136"/>
    </source>
</evidence>
<evidence type="ECO:0000256" key="7">
    <source>
        <dbReference type="ARBA" id="ARBA00023065"/>
    </source>
</evidence>
<feature type="transmembrane region" description="Helical" evidence="10">
    <location>
        <begin position="75"/>
        <end position="93"/>
    </location>
</feature>
<evidence type="ECO:0000256" key="2">
    <source>
        <dbReference type="ARBA" id="ARBA00022448"/>
    </source>
</evidence>
<dbReference type="Pfam" id="PF00999">
    <property type="entry name" value="Na_H_Exchanger"/>
    <property type="match status" value="1"/>
</dbReference>
<keyword evidence="6 10" id="KW-1133">Transmembrane helix</keyword>
<dbReference type="KEGG" id="rcu:8275244"/>
<feature type="transmembrane region" description="Helical" evidence="10">
    <location>
        <begin position="247"/>
        <end position="269"/>
    </location>
</feature>
<dbReference type="PANTHER" id="PTHR32468">
    <property type="entry name" value="CATION/H + ANTIPORTER"/>
    <property type="match status" value="1"/>
</dbReference>
<evidence type="ECO:0000256" key="5">
    <source>
        <dbReference type="ARBA" id="ARBA00022958"/>
    </source>
</evidence>
<dbReference type="Proteomes" id="UP000008311">
    <property type="component" value="Unassembled WGS sequence"/>
</dbReference>
<dbReference type="GO" id="GO:0012505">
    <property type="term" value="C:endomembrane system"/>
    <property type="evidence" value="ECO:0000318"/>
    <property type="project" value="GO_Central"/>
</dbReference>
<evidence type="ECO:0000256" key="3">
    <source>
        <dbReference type="ARBA" id="ARBA00022538"/>
    </source>
</evidence>
<dbReference type="InterPro" id="IPR038770">
    <property type="entry name" value="Na+/solute_symporter_sf"/>
</dbReference>
<comment type="similarity">
    <text evidence="9">Belongs to the monovalent cation:proton antiporter 2 (CPA2) transporter (TC 2.A.37) family. CHX (TC 2.A.37.4) subfamily.</text>
</comment>
<comment type="subcellular location">
    <subcellularLocation>
        <location evidence="1">Membrane</location>
        <topology evidence="1">Multi-pass membrane protein</topology>
    </subcellularLocation>
</comment>
<dbReference type="Pfam" id="PF23256">
    <property type="entry name" value="CHX17_2nd"/>
    <property type="match status" value="1"/>
</dbReference>
<dbReference type="GO" id="GO:0006813">
    <property type="term" value="P:potassium ion transport"/>
    <property type="evidence" value="ECO:0007669"/>
    <property type="project" value="UniProtKB-KW"/>
</dbReference>
<dbReference type="AlphaFoldDB" id="B9SCK6"/>
<dbReference type="GO" id="GO:1902600">
    <property type="term" value="P:proton transmembrane transport"/>
    <property type="evidence" value="ECO:0007669"/>
    <property type="project" value="InterPro"/>
</dbReference>
<feature type="transmembrane region" description="Helical" evidence="10">
    <location>
        <begin position="393"/>
        <end position="412"/>
    </location>
</feature>
<keyword evidence="3" id="KW-0633">Potassium transport</keyword>
<dbReference type="GO" id="GO:0015297">
    <property type="term" value="F:antiporter activity"/>
    <property type="evidence" value="ECO:0007669"/>
    <property type="project" value="InterPro"/>
</dbReference>
<feature type="transmembrane region" description="Helical" evidence="10">
    <location>
        <begin position="46"/>
        <end position="68"/>
    </location>
</feature>
<dbReference type="InterPro" id="IPR050794">
    <property type="entry name" value="CPA2_transporter"/>
</dbReference>
<feature type="transmembrane region" description="Helical" evidence="10">
    <location>
        <begin position="305"/>
        <end position="325"/>
    </location>
</feature>
<reference evidence="15" key="1">
    <citation type="journal article" date="2010" name="Nat. Biotechnol.">
        <title>Draft genome sequence of the oilseed species Ricinus communis.</title>
        <authorList>
            <person name="Chan A.P."/>
            <person name="Crabtree J."/>
            <person name="Zhao Q."/>
            <person name="Lorenzi H."/>
            <person name="Orvis J."/>
            <person name="Puiu D."/>
            <person name="Melake-Berhan A."/>
            <person name="Jones K.M."/>
            <person name="Redman J."/>
            <person name="Chen G."/>
            <person name="Cahoon E.B."/>
            <person name="Gedil M."/>
            <person name="Stanke M."/>
            <person name="Haas B.J."/>
            <person name="Wortman J.R."/>
            <person name="Fraser-Liggett C.M."/>
            <person name="Ravel J."/>
            <person name="Rabinowicz P.D."/>
        </authorList>
    </citation>
    <scope>NUCLEOTIDE SEQUENCE [LARGE SCALE GENOMIC DNA]</scope>
    <source>
        <strain evidence="15">cv. Hale</strain>
    </source>
</reference>
<dbReference type="GO" id="GO:0098662">
    <property type="term" value="P:inorganic cation transmembrane transport"/>
    <property type="evidence" value="ECO:0000318"/>
    <property type="project" value="GO_Central"/>
</dbReference>
<gene>
    <name evidence="14" type="ORF">RCOM_0474910</name>
</gene>
<dbReference type="InterPro" id="IPR006153">
    <property type="entry name" value="Cation/H_exchanger_TM"/>
</dbReference>
<dbReference type="OrthoDB" id="1938353at2759"/>
<feature type="domain" description="Cation/H(+) antiporter C-terminal" evidence="13">
    <location>
        <begin position="638"/>
        <end position="783"/>
    </location>
</feature>
<evidence type="ECO:0000256" key="9">
    <source>
        <dbReference type="ARBA" id="ARBA00038341"/>
    </source>
</evidence>
<feature type="transmembrane region" description="Helical" evidence="10">
    <location>
        <begin position="178"/>
        <end position="200"/>
    </location>
</feature>
<keyword evidence="4 10" id="KW-0812">Transmembrane</keyword>
<keyword evidence="5" id="KW-0630">Potassium</keyword>
<feature type="transmembrane region" description="Helical" evidence="10">
    <location>
        <begin position="364"/>
        <end position="386"/>
    </location>
</feature>
<evidence type="ECO:0000313" key="14">
    <source>
        <dbReference type="EMBL" id="EEF38665.1"/>
    </source>
</evidence>
<evidence type="ECO:0000256" key="10">
    <source>
        <dbReference type="SAM" id="Phobius"/>
    </source>
</evidence>
<name>B9SCK6_RICCO</name>
<evidence type="ECO:0000259" key="11">
    <source>
        <dbReference type="Pfam" id="PF00999"/>
    </source>
</evidence>
<keyword evidence="15" id="KW-1185">Reference proteome</keyword>
<dbReference type="Gene3D" id="1.20.1530.20">
    <property type="match status" value="1"/>
</dbReference>
<feature type="transmembrane region" description="Helical" evidence="10">
    <location>
        <begin position="424"/>
        <end position="447"/>
    </location>
</feature>
<evidence type="ECO:0000256" key="6">
    <source>
        <dbReference type="ARBA" id="ARBA00022989"/>
    </source>
</evidence>
<evidence type="ECO:0000256" key="1">
    <source>
        <dbReference type="ARBA" id="ARBA00004141"/>
    </source>
</evidence>
<proteinExistence type="inferred from homology"/>
<feature type="transmembrane region" description="Helical" evidence="10">
    <location>
        <begin position="212"/>
        <end position="235"/>
    </location>
</feature>
<keyword evidence="7" id="KW-0406">Ion transport</keyword>
<sequence>MDSKNFPDQYLYTGFKSDNLTLICLNIPPNVNSRGMVNPPKPPGDFLTYTLPLLELQMGLIFIFTNAIHFMLKPFGASLFISCLLAGVCLGPTFLGRYEFMKNSVFPHEAQDIITTLALLGYNMFLFLGAVKMDVGMVLRAGHKVLSIGVLSVTAPLIFGLTFQNSHGGEFKTEDEFLGSWSVILIHAMTSFPVTAYLIGHQLKISNSELGRLSLSSALVGDLLGISTTITLSLVKTGTWVGVVQNFRPILGFVLVAVFVLRPAMNWIIRKTPERKPVNETYIYIIMALAIGSEAYFNYFHQVQYLGPFIIGLATPAGAPLGSALVEKFEPFTLDVLFQILTATSMMRADLWLVVSEYTKLRKYVTVICVTCSLKLIATLLPALLARMPLIDAMALSVVLNYKGIVELSLSVVYRDLQMISEEVFSLVALSIFLNATILPLLVYSFYDPSRKYAGYQARNIMSLKPNSELKILACVHRPDDVKSIIRLLDASGPSKDHPIGVYVLHLIKLIGRSTPFLISHSKQKVISNSSSKNVIHAFTQYEKNNWGAVSMQFFTAMSMYELMHEDICTLALDKLTSLIIIPLHRKWSIHGNVESEDRYLRTLNCKVLDKAPCSVGIFFDRGRLGRQRIAPSESPTLSLCMLFFGGKDDREALTLAKRMARDSNASLTVVHFTARDMFIASEDRMVDAVLLEDIKQRADDDSNGGIAYIEHAVRDGPETVLIIRAMANDYDVFLLGRRYDIASPQTAGLSLWSELPELGIIGDFFASKDLDIKASVLVVQQQKQIKRLE</sequence>